<sequence length="250" mass="29133">MSNMEDRRGKDYRETNNHIRALEKLDDWIDSLDVYNREFLALLMPNNKEQIRLNTDVFRCFDVVKFGVSPINQSISIMLYDLNSKKSKIDRVIRKEELDQPEMNKVEKRKKVEEDKKNSRIRWYNESVISAPTNPKSRSPKHVSIFQELAKIGKAPNISSLASSTPIVVAHQVATISYSLVRGILFEDALRNIRCFKSYEIPIADNQFLRAMLSVFMYDQDGLALYNLLTDELKNRDVELPHIPFQDFES</sequence>
<evidence type="ECO:0000313" key="1">
    <source>
        <dbReference type="EMBL" id="KAI3770649.1"/>
    </source>
</evidence>
<keyword evidence="2" id="KW-1185">Reference proteome</keyword>
<comment type="caution">
    <text evidence="1">The sequence shown here is derived from an EMBL/GenBank/DDBJ whole genome shotgun (WGS) entry which is preliminary data.</text>
</comment>
<organism evidence="1 2">
    <name type="scientific">Arctium lappa</name>
    <name type="common">Greater burdock</name>
    <name type="synonym">Lappa major</name>
    <dbReference type="NCBI Taxonomy" id="4217"/>
    <lineage>
        <taxon>Eukaryota</taxon>
        <taxon>Viridiplantae</taxon>
        <taxon>Streptophyta</taxon>
        <taxon>Embryophyta</taxon>
        <taxon>Tracheophyta</taxon>
        <taxon>Spermatophyta</taxon>
        <taxon>Magnoliopsida</taxon>
        <taxon>eudicotyledons</taxon>
        <taxon>Gunneridae</taxon>
        <taxon>Pentapetalae</taxon>
        <taxon>asterids</taxon>
        <taxon>campanulids</taxon>
        <taxon>Asterales</taxon>
        <taxon>Asteraceae</taxon>
        <taxon>Carduoideae</taxon>
        <taxon>Cardueae</taxon>
        <taxon>Arctiinae</taxon>
        <taxon>Arctium</taxon>
    </lineage>
</organism>
<protein>
    <submittedName>
        <fullName evidence="1">Uncharacterized protein</fullName>
    </submittedName>
</protein>
<gene>
    <name evidence="1" type="ORF">L6452_01790</name>
</gene>
<reference evidence="1 2" key="2">
    <citation type="journal article" date="2022" name="Mol. Ecol. Resour.">
        <title>The genomes of chicory, endive, great burdock and yacon provide insights into Asteraceae paleo-polyploidization history and plant inulin production.</title>
        <authorList>
            <person name="Fan W."/>
            <person name="Wang S."/>
            <person name="Wang H."/>
            <person name="Wang A."/>
            <person name="Jiang F."/>
            <person name="Liu H."/>
            <person name="Zhao H."/>
            <person name="Xu D."/>
            <person name="Zhang Y."/>
        </authorList>
    </citation>
    <scope>NUCLEOTIDE SEQUENCE [LARGE SCALE GENOMIC DNA]</scope>
    <source>
        <strain evidence="2">cv. Niubang</strain>
    </source>
</reference>
<proteinExistence type="predicted"/>
<dbReference type="EMBL" id="CM042047">
    <property type="protein sequence ID" value="KAI3770649.1"/>
    <property type="molecule type" value="Genomic_DNA"/>
</dbReference>
<accession>A0ACB9FH36</accession>
<name>A0ACB9FH36_ARCLA</name>
<dbReference type="Proteomes" id="UP001055879">
    <property type="component" value="Linkage Group LG01"/>
</dbReference>
<evidence type="ECO:0000313" key="2">
    <source>
        <dbReference type="Proteomes" id="UP001055879"/>
    </source>
</evidence>
<reference evidence="2" key="1">
    <citation type="journal article" date="2022" name="Mol. Ecol. Resour.">
        <title>The genomes of chicory, endive, great burdock and yacon provide insights into Asteraceae palaeo-polyploidization history and plant inulin production.</title>
        <authorList>
            <person name="Fan W."/>
            <person name="Wang S."/>
            <person name="Wang H."/>
            <person name="Wang A."/>
            <person name="Jiang F."/>
            <person name="Liu H."/>
            <person name="Zhao H."/>
            <person name="Xu D."/>
            <person name="Zhang Y."/>
        </authorList>
    </citation>
    <scope>NUCLEOTIDE SEQUENCE [LARGE SCALE GENOMIC DNA]</scope>
    <source>
        <strain evidence="2">cv. Niubang</strain>
    </source>
</reference>